<accession>A0A4Y2I4T5</accession>
<evidence type="ECO:0000313" key="4">
    <source>
        <dbReference type="EMBL" id="GBM73254.1"/>
    </source>
</evidence>
<sequence length="95" mass="10955">MFVFYCLPCSMHSRENGSSSVRESWKVPWALEHVLATSPVSRSIDLKESGIEIEVGIYCMNMIMLNANQICMMSYFAEFPKYTEEAFEKKGLTRQ</sequence>
<protein>
    <submittedName>
        <fullName evidence="3">Uncharacterized protein</fullName>
    </submittedName>
</protein>
<reference evidence="3 5" key="1">
    <citation type="journal article" date="2019" name="Sci. Rep.">
        <title>Orb-weaving spider Araneus ventricosus genome elucidates the spidroin gene catalogue.</title>
        <authorList>
            <person name="Kono N."/>
            <person name="Nakamura H."/>
            <person name="Ohtoshi R."/>
            <person name="Moran D.A.P."/>
            <person name="Shinohara A."/>
            <person name="Yoshida Y."/>
            <person name="Fujiwara M."/>
            <person name="Mori M."/>
            <person name="Tomita M."/>
            <person name="Arakawa K."/>
        </authorList>
    </citation>
    <scope>NUCLEOTIDE SEQUENCE [LARGE SCALE GENOMIC DNA]</scope>
</reference>
<dbReference type="EMBL" id="BGPR01261644">
    <property type="protein sequence ID" value="GBM73254.1"/>
    <property type="molecule type" value="Genomic_DNA"/>
</dbReference>
<dbReference type="EMBL" id="BGPR01261469">
    <property type="protein sequence ID" value="GBM72749.1"/>
    <property type="molecule type" value="Genomic_DNA"/>
</dbReference>
<evidence type="ECO:0000313" key="1">
    <source>
        <dbReference type="EMBL" id="GBM72590.1"/>
    </source>
</evidence>
<dbReference type="AlphaFoldDB" id="A0A4Y2I4T5"/>
<keyword evidence="5" id="KW-1185">Reference proteome</keyword>
<evidence type="ECO:0000313" key="2">
    <source>
        <dbReference type="EMBL" id="GBM72749.1"/>
    </source>
</evidence>
<evidence type="ECO:0000313" key="5">
    <source>
        <dbReference type="Proteomes" id="UP000499080"/>
    </source>
</evidence>
<proteinExistence type="predicted"/>
<dbReference type="EMBL" id="BGPR01261414">
    <property type="protein sequence ID" value="GBM72590.1"/>
    <property type="molecule type" value="Genomic_DNA"/>
</dbReference>
<name>A0A4Y2I4T5_ARAVE</name>
<dbReference type="Proteomes" id="UP000499080">
    <property type="component" value="Unassembled WGS sequence"/>
</dbReference>
<evidence type="ECO:0000313" key="3">
    <source>
        <dbReference type="EMBL" id="GBM72781.1"/>
    </source>
</evidence>
<organism evidence="3 5">
    <name type="scientific">Araneus ventricosus</name>
    <name type="common">Orbweaver spider</name>
    <name type="synonym">Epeira ventricosa</name>
    <dbReference type="NCBI Taxonomy" id="182803"/>
    <lineage>
        <taxon>Eukaryota</taxon>
        <taxon>Metazoa</taxon>
        <taxon>Ecdysozoa</taxon>
        <taxon>Arthropoda</taxon>
        <taxon>Chelicerata</taxon>
        <taxon>Arachnida</taxon>
        <taxon>Araneae</taxon>
        <taxon>Araneomorphae</taxon>
        <taxon>Entelegynae</taxon>
        <taxon>Araneoidea</taxon>
        <taxon>Araneidae</taxon>
        <taxon>Araneus</taxon>
    </lineage>
</organism>
<gene>
    <name evidence="4" type="ORF">AVEN_123826_1</name>
    <name evidence="2" type="ORF">AVEN_188437_1</name>
    <name evidence="3" type="ORF">AVEN_217048_1</name>
    <name evidence="1" type="ORF">AVEN_45177_1</name>
</gene>
<dbReference type="EMBL" id="BGPR01261480">
    <property type="protein sequence ID" value="GBM72781.1"/>
    <property type="molecule type" value="Genomic_DNA"/>
</dbReference>
<comment type="caution">
    <text evidence="3">The sequence shown here is derived from an EMBL/GenBank/DDBJ whole genome shotgun (WGS) entry which is preliminary data.</text>
</comment>